<dbReference type="Gene3D" id="3.40.50.300">
    <property type="entry name" value="P-loop containing nucleotide triphosphate hydrolases"/>
    <property type="match status" value="1"/>
</dbReference>
<dbReference type="SUPFAM" id="SSF52540">
    <property type="entry name" value="P-loop containing nucleoside triphosphate hydrolases"/>
    <property type="match status" value="1"/>
</dbReference>
<dbReference type="Proteomes" id="UP000619238">
    <property type="component" value="Unassembled WGS sequence"/>
</dbReference>
<dbReference type="InterPro" id="IPR027417">
    <property type="entry name" value="P-loop_NTPase"/>
</dbReference>
<gene>
    <name evidence="3" type="ORF">H2O64_08280</name>
</gene>
<sequence length="2150" mass="252354">MSKDTITQIPDADLSSAGDDFHVLWTMKKTFELLSFDKDSLKLIYIEGIEKELAKKTDPTGEKLLGVDLTEYYGNEEFEKASKVVISQLKYSTLRATENYTFSKLYESKKSGSYDGSLIHRLATIFKTLLDEYGRDLVLKKVTIKLVSNRMFNINQLNIIGNIQQHLKTNKRKISFNKVLTDLSINISSLKKLHKASKLNLTEFTDFFKLLDFEDCGVNSRYNLKLELIKAISDTSNSSKSQYNQLFQLVWNKMMPESRNQRIILVTDLIASLGFNSGSIENLFPVSQKFEKIENIILREQIKGILDTIENNNDSLPICLHGKAGIGKSTITQQIQKDVPKYSECIIFDCYGKGAYQNPEDKRHLHKYALLHLSNELAKRLGVNFLTDRNESNEVYLKEIRKRIVRGIEVLKNRNPNATITIIIDAGDNCVTEANSNGEKNFVEDLLRIDIPKGLNLIVTTRTFRKDILNLPDNFIDIEIDPFSLNETEKFIKSYFKSISLEEVQEFHEYTYGIPRVQLNSIGRKKQQIGEIIKSLKPKGKTVENLIYETIEEAKRKVGTSDKQKVDSFFQLLITLPRPVPIDYLSKILDVKKPFLEDISLDIWSGLIYQNNNFEFRDEDFENYIRKEYFLDNKEKNNLADVFLSKAKTDSYASINLGYILYNSNRYEELKSIVLKKQYLEVPVDPIRSREIYISRTKLAMKVCKDNEDNLTFFKLILIAAEEAKTDKTLTTLLTDYPDLVSKFNDDTSLIRLKLNSDEKSWAGSFHLKLAGYLSRNPKNKKEALRHLKTARDWISWRFHSNFKEDGNDYENRFSISSIDIAYQAEAVLRLFGVEEAISSINRWTPKNVRLSAGDYLTNNILSLDISSQISNWLKYNKFRIDVKIYLICKLFKFEKKIDFNLNEIAMHFQKILSKTNIKFEQGFQLCIVNFCEILANYKINERTILGLLSHLTYSKIKRTPSFYSQYGDRDEISEMNLFFKAECLKHSLKNKKLSLEYIYPSKFENIDKIEDYKKRNSIERDKKEFKSFFKYAVTIYQLRSDVFCKVINAEEIAKEFESICESYNKDYDFHYTNGYQSKERLNYLVSLLVEIITLSNKKELIEKLNLSFSGKSNQLTYRFSILEKLIHLEGFSNINLTLLNEVDELIKNSSQTSQNMVENYIKCALLGKNIDDETGKYFFNESINAINEIDYEATSKIKCLYELTNLGIEESSPRLAYEFSRFVEYAHIKLQGYDHFPYHAAVSGISNLDISSTYTILCRWHHRDVIDISEYITLLFHKSLDKGFSTVEVLSALFHLSIYHYHSDDLIDYLKLILAKYDEKRDVTNKTKFIHTLFRNLTLVKNKSVIEVIYEEIKSGAFIEKGIVNDLKHYLDFRESVEKEENSTYINDFSKEKYKHNIDLSAIDISSTKNLENSIIQIINQTEKHSNRWEINNFLSDIKSNCSSKEYISHLDALIDIDSSLLSFSSLETALKERLEEWNIHPAVRQWKKTKFDYVILTWFKHFGDQYLNIFRIKKLAKMFNIEDVELAEIIIKIIPEKIEFLSDESIYNSFQLTNLKLSKKENEQLIDWSLSRWNQNIRLNESDGIWNESLIPPTDSNESIAGLLRFLLGQPDKSLRWRAIHSIRQLLNFGNKNVLQILLSQQNEVDCYPFQNKNYIFYWISSKLYLWIAIERISNENPNLLEEFNTIFLNELNNDGLPHVLIRFYIKRTCLNLYKHNSSIFNQEELISIRECLETKLKKVQEREYINQPSRYSRTEKEWRFDFDTMDTIPYWYNGLGDIFGVSGYKVADISDKYIVEKWGYTGNTSKDDYARSNLRESDWSLTRNDHGSNPEIEDLSIYFEYHAMFCAANDLLDNEPQLERDEWDTWEHWLDSKSITWDKFWISDLVDPIPLQEKFWKIEYDKFDKTWRDNINEDKFDKEIGFTDFYDDSFIIPHGYYKRYMGENTESINIRSALVSEKGSEALLRAFQTAKNHHDYAFPIEDDGERFEINQFGFTYKSWLKYAEGESEGLDKHDYLYKDIGYSIPIIGEKVQKLFPLEYSKDLKKGFLEKKQISIYENWNEVTDRKYRDSNQIESNGNILKIDFKFILKILQKTNKNMLIKCQIERQLKEHIYDYQSDLRPWDQTKIYLLKSDGTIKVLRGESIEIR</sequence>
<keyword evidence="4" id="KW-1185">Reference proteome</keyword>
<keyword evidence="1" id="KW-0677">Repeat</keyword>
<feature type="domain" description="Nephrocystin 3-like N-terminal" evidence="2">
    <location>
        <begin position="308"/>
        <end position="462"/>
    </location>
</feature>
<evidence type="ECO:0000256" key="1">
    <source>
        <dbReference type="ARBA" id="ARBA00022737"/>
    </source>
</evidence>
<organism evidence="3 4">
    <name type="scientific">Kordia aestuariivivens</name>
    <dbReference type="NCBI Taxonomy" id="2759037"/>
    <lineage>
        <taxon>Bacteria</taxon>
        <taxon>Pseudomonadati</taxon>
        <taxon>Bacteroidota</taxon>
        <taxon>Flavobacteriia</taxon>
        <taxon>Flavobacteriales</taxon>
        <taxon>Flavobacteriaceae</taxon>
        <taxon>Kordia</taxon>
    </lineage>
</organism>
<dbReference type="EMBL" id="JACGWS010000004">
    <property type="protein sequence ID" value="MBC8754669.1"/>
    <property type="molecule type" value="Genomic_DNA"/>
</dbReference>
<dbReference type="Pfam" id="PF24883">
    <property type="entry name" value="NPHP3_N"/>
    <property type="match status" value="1"/>
</dbReference>
<accession>A0ABR7Q8L6</accession>
<proteinExistence type="predicted"/>
<reference evidence="3 4" key="1">
    <citation type="submission" date="2020-07" db="EMBL/GenBank/DDBJ databases">
        <title>Description of Kordia aestuariivivens sp. nov., isolated from a tidal flat.</title>
        <authorList>
            <person name="Park S."/>
            <person name="Yoon J.-H."/>
        </authorList>
    </citation>
    <scope>NUCLEOTIDE SEQUENCE [LARGE SCALE GENOMIC DNA]</scope>
    <source>
        <strain evidence="3 4">YSTF-M3</strain>
    </source>
</reference>
<name>A0ABR7Q8L6_9FLAO</name>
<evidence type="ECO:0000313" key="3">
    <source>
        <dbReference type="EMBL" id="MBC8754669.1"/>
    </source>
</evidence>
<dbReference type="RefSeq" id="WP_187561719.1">
    <property type="nucleotide sequence ID" value="NZ_JACGWS010000004.1"/>
</dbReference>
<comment type="caution">
    <text evidence="3">The sequence shown here is derived from an EMBL/GenBank/DDBJ whole genome shotgun (WGS) entry which is preliminary data.</text>
</comment>
<protein>
    <submittedName>
        <fullName evidence="3">AAA family ATPase</fullName>
    </submittedName>
</protein>
<dbReference type="InterPro" id="IPR056884">
    <property type="entry name" value="NPHP3-like_N"/>
</dbReference>
<evidence type="ECO:0000259" key="2">
    <source>
        <dbReference type="Pfam" id="PF24883"/>
    </source>
</evidence>
<evidence type="ECO:0000313" key="4">
    <source>
        <dbReference type="Proteomes" id="UP000619238"/>
    </source>
</evidence>